<feature type="transmembrane region" description="Helical" evidence="6">
    <location>
        <begin position="280"/>
        <end position="297"/>
    </location>
</feature>
<evidence type="ECO:0000313" key="9">
    <source>
        <dbReference type="Proteomes" id="UP000012174"/>
    </source>
</evidence>
<organism evidence="8 9">
    <name type="scientific">Eutypa lata (strain UCR-EL1)</name>
    <name type="common">Grapevine dieback disease fungus</name>
    <name type="synonym">Eutypa armeniacae</name>
    <dbReference type="NCBI Taxonomy" id="1287681"/>
    <lineage>
        <taxon>Eukaryota</taxon>
        <taxon>Fungi</taxon>
        <taxon>Dikarya</taxon>
        <taxon>Ascomycota</taxon>
        <taxon>Pezizomycotina</taxon>
        <taxon>Sordariomycetes</taxon>
        <taxon>Xylariomycetidae</taxon>
        <taxon>Xylariales</taxon>
        <taxon>Diatrypaceae</taxon>
        <taxon>Eutypa</taxon>
    </lineage>
</organism>
<feature type="domain" description="Major facilitator superfamily (MFS) profile" evidence="7">
    <location>
        <begin position="243"/>
        <end position="738"/>
    </location>
</feature>
<feature type="region of interest" description="Disordered" evidence="5">
    <location>
        <begin position="199"/>
        <end position="229"/>
    </location>
</feature>
<keyword evidence="3 6" id="KW-1133">Transmembrane helix</keyword>
<dbReference type="GO" id="GO:0015174">
    <property type="term" value="F:basic amino acid transmembrane transporter activity"/>
    <property type="evidence" value="ECO:0007669"/>
    <property type="project" value="TreeGrafter"/>
</dbReference>
<comment type="subcellular location">
    <subcellularLocation>
        <location evidence="1">Membrane</location>
        <topology evidence="1">Multi-pass membrane protein</topology>
    </subcellularLocation>
</comment>
<dbReference type="Gene3D" id="1.20.1250.20">
    <property type="entry name" value="MFS general substrate transporter like domains"/>
    <property type="match status" value="1"/>
</dbReference>
<protein>
    <submittedName>
        <fullName evidence="8">Putative major facilitator superfamily transporter protein</fullName>
    </submittedName>
</protein>
<name>M7SX85_EUTLA</name>
<accession>M7SX85</accession>
<feature type="compositionally biased region" description="Low complexity" evidence="5">
    <location>
        <begin position="162"/>
        <end position="174"/>
    </location>
</feature>
<feature type="region of interest" description="Disordered" evidence="5">
    <location>
        <begin position="1"/>
        <end position="88"/>
    </location>
</feature>
<feature type="transmembrane region" description="Helical" evidence="6">
    <location>
        <begin position="333"/>
        <end position="354"/>
    </location>
</feature>
<keyword evidence="9" id="KW-1185">Reference proteome</keyword>
<feature type="region of interest" description="Disordered" evidence="5">
    <location>
        <begin position="159"/>
        <end position="184"/>
    </location>
</feature>
<feature type="compositionally biased region" description="Low complexity" evidence="5">
    <location>
        <begin position="200"/>
        <end position="212"/>
    </location>
</feature>
<dbReference type="eggNOG" id="KOG0254">
    <property type="taxonomic scope" value="Eukaryota"/>
</dbReference>
<evidence type="ECO:0000313" key="8">
    <source>
        <dbReference type="EMBL" id="EMR62166.1"/>
    </source>
</evidence>
<feature type="transmembrane region" description="Helical" evidence="6">
    <location>
        <begin position="494"/>
        <end position="517"/>
    </location>
</feature>
<sequence>MADTKALRKSPSPDPSPRASTSTTAPHDDDAEPPAATSERTPLLSVGEPRDFGANGSHAAPIGVSHSHSHHHHHHHHHSGDGEGFDPSSEADLYLARSFSSIPSGLAPEVMESAMLLNRSQSGDSSGRRLSHVVHDEQHGGRLNLDSVVAGEPGSVLFEEASSSLSSSSNSSNSGNDYGDRDVDVDNIDIESGPLLVTVSNGNGSSNGNSNGDAKKHHHHHNPQQPQKREFLIDTDHRRFWAIFIGIMATYFLACFDGTIMASSHPVITSYFRSSNSASWLSTAFLLTNTAFQPMVGRLSDSLGRRAPYLVTMAIFGVATLWCALAQSMTSFIVARAVCGLGAGGMMALGNILGARRGAYQSYVNIVYGIAAASGAALGGLMADKLGWRWEFGIQVFPIAITLCVTAWVIPPDLGLVGKRETLVEAMKAFDFGGSLLLTTSITFMILGLNLGGNVLPSSLVISGVCFPACLWVESRVKRPIMPLELLHSSPRANIIFANFIASFLLNAILFNAPLFFQAVLLRSATVSGLYLVVPTAIASICGTMTGFLITWTRRLKWPLTLGTGLYLVGTIVLSTMRRGWPVAAYLLCLTPASMGQGFQFPGTFLAVLAASEQRDQAVITSTLMLWRALGSVLGIAASSLVLQNALLRYLTLFVVADGGGGGGVGGVGEDGHDAEWKAKLIEKVRESVEAVAQIADLEVREQVVRSYEAAVRVTFVCCIAFAVVSVLLIIPVRLPRLGEKK</sequence>
<keyword evidence="4 6" id="KW-0472">Membrane</keyword>
<feature type="compositionally biased region" description="Basic residues" evidence="5">
    <location>
        <begin position="67"/>
        <end position="78"/>
    </location>
</feature>
<dbReference type="GO" id="GO:0000329">
    <property type="term" value="C:fungal-type vacuole membrane"/>
    <property type="evidence" value="ECO:0007669"/>
    <property type="project" value="TreeGrafter"/>
</dbReference>
<feature type="transmembrane region" description="Helical" evidence="6">
    <location>
        <begin position="240"/>
        <end position="260"/>
    </location>
</feature>
<dbReference type="AlphaFoldDB" id="M7SX85"/>
<evidence type="ECO:0000256" key="3">
    <source>
        <dbReference type="ARBA" id="ARBA00022989"/>
    </source>
</evidence>
<gene>
    <name evidence="8" type="ORF">UCREL1_10902</name>
</gene>
<dbReference type="Pfam" id="PF07690">
    <property type="entry name" value="MFS_1"/>
    <property type="match status" value="1"/>
</dbReference>
<feature type="transmembrane region" description="Helical" evidence="6">
    <location>
        <begin position="583"/>
        <end position="612"/>
    </location>
</feature>
<feature type="transmembrane region" description="Helical" evidence="6">
    <location>
        <begin position="529"/>
        <end position="551"/>
    </location>
</feature>
<dbReference type="EMBL" id="KB707486">
    <property type="protein sequence ID" value="EMR62166.1"/>
    <property type="molecule type" value="Genomic_DNA"/>
</dbReference>
<dbReference type="InterPro" id="IPR036259">
    <property type="entry name" value="MFS_trans_sf"/>
</dbReference>
<dbReference type="HOGENOM" id="CLU_000960_22_3_1"/>
<keyword evidence="2 6" id="KW-0812">Transmembrane</keyword>
<dbReference type="PANTHER" id="PTHR23501:SF67">
    <property type="entry name" value="MFS MULTIDRUG EFFLUX TRANSPORTER (EUROFUNG)"/>
    <property type="match status" value="1"/>
</dbReference>
<proteinExistence type="predicted"/>
<evidence type="ECO:0000256" key="2">
    <source>
        <dbReference type="ARBA" id="ARBA00022692"/>
    </source>
</evidence>
<feature type="transmembrane region" description="Helical" evidence="6">
    <location>
        <begin position="624"/>
        <end position="643"/>
    </location>
</feature>
<reference evidence="9" key="1">
    <citation type="journal article" date="2013" name="Genome Announc.">
        <title>Draft genome sequence of the grapevine dieback fungus Eutypa lata UCR-EL1.</title>
        <authorList>
            <person name="Blanco-Ulate B."/>
            <person name="Rolshausen P.E."/>
            <person name="Cantu D."/>
        </authorList>
    </citation>
    <scope>NUCLEOTIDE SEQUENCE [LARGE SCALE GENOMIC DNA]</scope>
    <source>
        <strain evidence="9">UCR-EL1</strain>
    </source>
</reference>
<dbReference type="KEGG" id="ela:UCREL1_10902"/>
<dbReference type="InterPro" id="IPR005829">
    <property type="entry name" value="Sugar_transporter_CS"/>
</dbReference>
<dbReference type="InterPro" id="IPR011701">
    <property type="entry name" value="MFS"/>
</dbReference>
<dbReference type="OrthoDB" id="419537at2759"/>
<feature type="transmembrane region" description="Helical" evidence="6">
    <location>
        <begin position="558"/>
        <end position="577"/>
    </location>
</feature>
<evidence type="ECO:0000259" key="7">
    <source>
        <dbReference type="PROSITE" id="PS50850"/>
    </source>
</evidence>
<evidence type="ECO:0000256" key="5">
    <source>
        <dbReference type="SAM" id="MobiDB-lite"/>
    </source>
</evidence>
<evidence type="ECO:0000256" key="1">
    <source>
        <dbReference type="ARBA" id="ARBA00004141"/>
    </source>
</evidence>
<evidence type="ECO:0000256" key="4">
    <source>
        <dbReference type="ARBA" id="ARBA00023136"/>
    </source>
</evidence>
<dbReference type="PROSITE" id="PS00216">
    <property type="entry name" value="SUGAR_TRANSPORT_1"/>
    <property type="match status" value="1"/>
</dbReference>
<feature type="transmembrane region" description="Helical" evidence="6">
    <location>
        <begin position="309"/>
        <end position="327"/>
    </location>
</feature>
<dbReference type="InterPro" id="IPR020846">
    <property type="entry name" value="MFS_dom"/>
</dbReference>
<dbReference type="PROSITE" id="PS50850">
    <property type="entry name" value="MFS"/>
    <property type="match status" value="1"/>
</dbReference>
<feature type="region of interest" description="Disordered" evidence="5">
    <location>
        <begin position="119"/>
        <end position="147"/>
    </location>
</feature>
<dbReference type="Proteomes" id="UP000012174">
    <property type="component" value="Unassembled WGS sequence"/>
</dbReference>
<evidence type="ECO:0000256" key="6">
    <source>
        <dbReference type="SAM" id="Phobius"/>
    </source>
</evidence>
<dbReference type="SUPFAM" id="SSF103473">
    <property type="entry name" value="MFS general substrate transporter"/>
    <property type="match status" value="1"/>
</dbReference>
<feature type="transmembrane region" description="Helical" evidence="6">
    <location>
        <begin position="366"/>
        <end position="383"/>
    </location>
</feature>
<feature type="transmembrane region" description="Helical" evidence="6">
    <location>
        <begin position="429"/>
        <end position="449"/>
    </location>
</feature>
<feature type="transmembrane region" description="Helical" evidence="6">
    <location>
        <begin position="395"/>
        <end position="417"/>
    </location>
</feature>
<feature type="transmembrane region" description="Helical" evidence="6">
    <location>
        <begin position="710"/>
        <end position="733"/>
    </location>
</feature>
<dbReference type="PANTHER" id="PTHR23501">
    <property type="entry name" value="MAJOR FACILITATOR SUPERFAMILY"/>
    <property type="match status" value="1"/>
</dbReference>